<protein>
    <submittedName>
        <fullName evidence="2">Uncharacterized protein</fullName>
    </submittedName>
</protein>
<dbReference type="HOGENOM" id="CLU_1723012_0_0_1"/>
<name>K5UK89_PHACS</name>
<reference evidence="2 3" key="1">
    <citation type="journal article" date="2012" name="BMC Genomics">
        <title>Comparative genomics of the white-rot fungi, Phanerochaete carnosa and P. chrysosporium, to elucidate the genetic basis of the distinct wood types they colonize.</title>
        <authorList>
            <person name="Suzuki H."/>
            <person name="MacDonald J."/>
            <person name="Syed K."/>
            <person name="Salamov A."/>
            <person name="Hori C."/>
            <person name="Aerts A."/>
            <person name="Henrissat B."/>
            <person name="Wiebenga A."/>
            <person name="vanKuyk P.A."/>
            <person name="Barry K."/>
            <person name="Lindquist E."/>
            <person name="LaButti K."/>
            <person name="Lapidus A."/>
            <person name="Lucas S."/>
            <person name="Coutinho P."/>
            <person name="Gong Y."/>
            <person name="Samejima M."/>
            <person name="Mahadevan R."/>
            <person name="Abou-Zaid M."/>
            <person name="de Vries R.P."/>
            <person name="Igarashi K."/>
            <person name="Yadav J.S."/>
            <person name="Grigoriev I.V."/>
            <person name="Master E.R."/>
        </authorList>
    </citation>
    <scope>NUCLEOTIDE SEQUENCE [LARGE SCALE GENOMIC DNA]</scope>
    <source>
        <strain evidence="2 3">HHB-10118-sp</strain>
    </source>
</reference>
<feature type="region of interest" description="Disordered" evidence="1">
    <location>
        <begin position="1"/>
        <end position="61"/>
    </location>
</feature>
<accession>K5UK89</accession>
<feature type="compositionally biased region" description="Polar residues" evidence="1">
    <location>
        <begin position="91"/>
        <end position="115"/>
    </location>
</feature>
<dbReference type="AlphaFoldDB" id="K5UK89"/>
<evidence type="ECO:0000256" key="1">
    <source>
        <dbReference type="SAM" id="MobiDB-lite"/>
    </source>
</evidence>
<keyword evidence="3" id="KW-1185">Reference proteome</keyword>
<dbReference type="EMBL" id="JH930479">
    <property type="protein sequence ID" value="EKM50016.1"/>
    <property type="molecule type" value="Genomic_DNA"/>
</dbReference>
<dbReference type="Proteomes" id="UP000008370">
    <property type="component" value="Unassembled WGS sequence"/>
</dbReference>
<proteinExistence type="predicted"/>
<gene>
    <name evidence="2" type="ORF">PHACADRAFT_264500</name>
</gene>
<dbReference type="InParanoid" id="K5UK89"/>
<dbReference type="RefSeq" id="XP_007401212.1">
    <property type="nucleotide sequence ID" value="XM_007401150.1"/>
</dbReference>
<feature type="compositionally biased region" description="Polar residues" evidence="1">
    <location>
        <begin position="42"/>
        <end position="61"/>
    </location>
</feature>
<sequence>MYSCASVPAGIPTQPPMQPEDTARQSSASAALLQSMPPAEMPSTQTAPTSPIEPTTITNSASAPDVIVATRALNAASMVFSPSADYTILQSSRTSSNDALPSTVSGIMEGSSGTASPAEPDVQILEALRSKDRLWVLKLGESMETLINERKQ</sequence>
<feature type="compositionally biased region" description="Low complexity" evidence="1">
    <location>
        <begin position="24"/>
        <end position="35"/>
    </location>
</feature>
<dbReference type="KEGG" id="pco:PHACADRAFT_264500"/>
<dbReference type="OrthoDB" id="278430at2759"/>
<evidence type="ECO:0000313" key="2">
    <source>
        <dbReference type="EMBL" id="EKM50016.1"/>
    </source>
</evidence>
<organism evidence="2 3">
    <name type="scientific">Phanerochaete carnosa (strain HHB-10118-sp)</name>
    <name type="common">White-rot fungus</name>
    <name type="synonym">Peniophora carnosa</name>
    <dbReference type="NCBI Taxonomy" id="650164"/>
    <lineage>
        <taxon>Eukaryota</taxon>
        <taxon>Fungi</taxon>
        <taxon>Dikarya</taxon>
        <taxon>Basidiomycota</taxon>
        <taxon>Agaricomycotina</taxon>
        <taxon>Agaricomycetes</taxon>
        <taxon>Polyporales</taxon>
        <taxon>Phanerochaetaceae</taxon>
        <taxon>Phanerochaete</taxon>
    </lineage>
</organism>
<feature type="region of interest" description="Disordered" evidence="1">
    <location>
        <begin position="91"/>
        <end position="119"/>
    </location>
</feature>
<dbReference type="GeneID" id="18918833"/>
<evidence type="ECO:0000313" key="3">
    <source>
        <dbReference type="Proteomes" id="UP000008370"/>
    </source>
</evidence>